<protein>
    <submittedName>
        <fullName evidence="6">Crp/Fnr family transcriptional regulator</fullName>
    </submittedName>
</protein>
<dbReference type="CDD" id="cd00038">
    <property type="entry name" value="CAP_ED"/>
    <property type="match status" value="1"/>
</dbReference>
<dbReference type="Proteomes" id="UP001143307">
    <property type="component" value="Unassembled WGS sequence"/>
</dbReference>
<dbReference type="SMART" id="SM00100">
    <property type="entry name" value="cNMP"/>
    <property type="match status" value="1"/>
</dbReference>
<dbReference type="Gene3D" id="1.10.10.10">
    <property type="entry name" value="Winged helix-like DNA-binding domain superfamily/Winged helix DNA-binding domain"/>
    <property type="match status" value="1"/>
</dbReference>
<evidence type="ECO:0000256" key="1">
    <source>
        <dbReference type="ARBA" id="ARBA00023015"/>
    </source>
</evidence>
<keyword evidence="1" id="KW-0805">Transcription regulation</keyword>
<name>A0ABT3SS51_9GAMM</name>
<dbReference type="Pfam" id="PF00027">
    <property type="entry name" value="cNMP_binding"/>
    <property type="match status" value="1"/>
</dbReference>
<gene>
    <name evidence="6" type="ORF">EYC87_04300</name>
</gene>
<reference evidence="6" key="1">
    <citation type="submission" date="2019-02" db="EMBL/GenBank/DDBJ databases">
        <authorList>
            <person name="Li S.-H."/>
        </authorList>
    </citation>
    <scope>NUCLEOTIDE SEQUENCE</scope>
    <source>
        <strain evidence="6">IMCC8485</strain>
    </source>
</reference>
<dbReference type="InterPro" id="IPR036390">
    <property type="entry name" value="WH_DNA-bd_sf"/>
</dbReference>
<keyword evidence="7" id="KW-1185">Reference proteome</keyword>
<feature type="domain" description="Cyclic nucleotide-binding" evidence="4">
    <location>
        <begin position="21"/>
        <end position="123"/>
    </location>
</feature>
<dbReference type="PANTHER" id="PTHR24567">
    <property type="entry name" value="CRP FAMILY TRANSCRIPTIONAL REGULATORY PROTEIN"/>
    <property type="match status" value="1"/>
</dbReference>
<proteinExistence type="predicted"/>
<dbReference type="InterPro" id="IPR036388">
    <property type="entry name" value="WH-like_DNA-bd_sf"/>
</dbReference>
<dbReference type="PROSITE" id="PS50042">
    <property type="entry name" value="CNMP_BINDING_3"/>
    <property type="match status" value="1"/>
</dbReference>
<comment type="caution">
    <text evidence="6">The sequence shown here is derived from an EMBL/GenBank/DDBJ whole genome shotgun (WGS) entry which is preliminary data.</text>
</comment>
<evidence type="ECO:0000259" key="5">
    <source>
        <dbReference type="PROSITE" id="PS51063"/>
    </source>
</evidence>
<evidence type="ECO:0000313" key="7">
    <source>
        <dbReference type="Proteomes" id="UP001143307"/>
    </source>
</evidence>
<dbReference type="SUPFAM" id="SSF46785">
    <property type="entry name" value="Winged helix' DNA-binding domain"/>
    <property type="match status" value="1"/>
</dbReference>
<dbReference type="InterPro" id="IPR050397">
    <property type="entry name" value="Env_Response_Regulators"/>
</dbReference>
<dbReference type="InterPro" id="IPR018490">
    <property type="entry name" value="cNMP-bd_dom_sf"/>
</dbReference>
<dbReference type="PROSITE" id="PS51063">
    <property type="entry name" value="HTH_CRP_2"/>
    <property type="match status" value="1"/>
</dbReference>
<evidence type="ECO:0000256" key="3">
    <source>
        <dbReference type="ARBA" id="ARBA00023163"/>
    </source>
</evidence>
<dbReference type="EMBL" id="SHNP01000001">
    <property type="protein sequence ID" value="MCX2972805.1"/>
    <property type="molecule type" value="Genomic_DNA"/>
</dbReference>
<dbReference type="Pfam" id="PF13545">
    <property type="entry name" value="HTH_Crp_2"/>
    <property type="match status" value="1"/>
</dbReference>
<evidence type="ECO:0000256" key="2">
    <source>
        <dbReference type="ARBA" id="ARBA00023125"/>
    </source>
</evidence>
<dbReference type="InterPro" id="IPR014710">
    <property type="entry name" value="RmlC-like_jellyroll"/>
</dbReference>
<dbReference type="InterPro" id="IPR000595">
    <property type="entry name" value="cNMP-bd_dom"/>
</dbReference>
<keyword evidence="2" id="KW-0238">DNA-binding</keyword>
<organism evidence="6 7">
    <name type="scientific">Candidatus Seongchinamella marina</name>
    <dbReference type="NCBI Taxonomy" id="2518990"/>
    <lineage>
        <taxon>Bacteria</taxon>
        <taxon>Pseudomonadati</taxon>
        <taxon>Pseudomonadota</taxon>
        <taxon>Gammaproteobacteria</taxon>
        <taxon>Cellvibrionales</taxon>
        <taxon>Halieaceae</taxon>
        <taxon>Seongchinamella</taxon>
    </lineage>
</organism>
<evidence type="ECO:0000259" key="4">
    <source>
        <dbReference type="PROSITE" id="PS50042"/>
    </source>
</evidence>
<dbReference type="InterPro" id="IPR012318">
    <property type="entry name" value="HTH_CRP"/>
</dbReference>
<accession>A0ABT3SS51</accession>
<dbReference type="PANTHER" id="PTHR24567:SF74">
    <property type="entry name" value="HTH-TYPE TRANSCRIPTIONAL REGULATOR ARCR"/>
    <property type="match status" value="1"/>
</dbReference>
<dbReference type="Gene3D" id="2.60.120.10">
    <property type="entry name" value="Jelly Rolls"/>
    <property type="match status" value="1"/>
</dbReference>
<feature type="domain" description="HTH crp-type" evidence="5">
    <location>
        <begin position="155"/>
        <end position="228"/>
    </location>
</feature>
<keyword evidence="3" id="KW-0804">Transcription</keyword>
<sequence length="238" mass="27101">MTTVCSMTEIDFQAIVSRSPWFEGLPEEALGKLAAACVRRHLDAGECIYRQGFPTTEVYCITKGRVRVSLHSPNGQEFALIEREPEAWFGEPGLLNDEGRVLEASAIDAVELLVIPREAVLEIAELHPLTYKNLFHYNMQTLRNMHQLVGGILFYPLKARVAGRLLYLLEGHGQQTEEGFLLDIKVSQNDFARLALGSRQRVNKIFRDWSMRGLVETRNDFLLVPDPERLKEEISLFE</sequence>
<dbReference type="SUPFAM" id="SSF51206">
    <property type="entry name" value="cAMP-binding domain-like"/>
    <property type="match status" value="1"/>
</dbReference>
<evidence type="ECO:0000313" key="6">
    <source>
        <dbReference type="EMBL" id="MCX2972805.1"/>
    </source>
</evidence>